<dbReference type="Gene3D" id="2.100.10.50">
    <property type="match status" value="2"/>
</dbReference>
<evidence type="ECO:0000313" key="3">
    <source>
        <dbReference type="EMBL" id="GAA2894137.1"/>
    </source>
</evidence>
<name>A0ABP6INE7_9ACTN</name>
<feature type="region of interest" description="Disordered" evidence="1">
    <location>
        <begin position="1"/>
        <end position="25"/>
    </location>
</feature>
<gene>
    <name evidence="3" type="ORF">GCM10010517_58790</name>
</gene>
<feature type="compositionally biased region" description="Polar residues" evidence="1">
    <location>
        <begin position="1"/>
        <end position="13"/>
    </location>
</feature>
<evidence type="ECO:0000313" key="4">
    <source>
        <dbReference type="Proteomes" id="UP001500831"/>
    </source>
</evidence>
<comment type="caution">
    <text evidence="3">The sequence shown here is derived from an EMBL/GenBank/DDBJ whole genome shotgun (WGS) entry which is preliminary data.</text>
</comment>
<dbReference type="InterPro" id="IPR023341">
    <property type="entry name" value="MABP"/>
</dbReference>
<accession>A0ABP6INE7</accession>
<evidence type="ECO:0000259" key="2">
    <source>
        <dbReference type="PROSITE" id="PS51498"/>
    </source>
</evidence>
<reference evidence="4" key="1">
    <citation type="journal article" date="2019" name="Int. J. Syst. Evol. Microbiol.">
        <title>The Global Catalogue of Microorganisms (GCM) 10K type strain sequencing project: providing services to taxonomists for standard genome sequencing and annotation.</title>
        <authorList>
            <consortium name="The Broad Institute Genomics Platform"/>
            <consortium name="The Broad Institute Genome Sequencing Center for Infectious Disease"/>
            <person name="Wu L."/>
            <person name="Ma J."/>
        </authorList>
    </citation>
    <scope>NUCLEOTIDE SEQUENCE [LARGE SCALE GENOMIC DNA]</scope>
    <source>
        <strain evidence="4">JCM 6242</strain>
    </source>
</reference>
<organism evidence="3 4">
    <name type="scientific">Streptosporangium fragile</name>
    <dbReference type="NCBI Taxonomy" id="46186"/>
    <lineage>
        <taxon>Bacteria</taxon>
        <taxon>Bacillati</taxon>
        <taxon>Actinomycetota</taxon>
        <taxon>Actinomycetes</taxon>
        <taxon>Streptosporangiales</taxon>
        <taxon>Streptosporangiaceae</taxon>
        <taxon>Streptosporangium</taxon>
    </lineage>
</organism>
<feature type="domain" description="MABP" evidence="2">
    <location>
        <begin position="1"/>
        <end position="44"/>
    </location>
</feature>
<sequence length="135" mass="14802">MAVTNITILDGQNQPPPPGWQKDPTDLNMGAGGDYLYLAYELDGSQRPVTDIYFLLSKDDSPPEGYTKINVDLNKGAGGKYIYLCFARNHGDPYQDLKVIASSDPGANPPSGYKRIDVDLNMGAGGKYIYLCYRT</sequence>
<dbReference type="EMBL" id="BAAAVI010000052">
    <property type="protein sequence ID" value="GAA2894137.1"/>
    <property type="molecule type" value="Genomic_DNA"/>
</dbReference>
<protein>
    <recommendedName>
        <fullName evidence="2">MABP domain-containing protein</fullName>
    </recommendedName>
</protein>
<feature type="domain" description="MABP" evidence="2">
    <location>
        <begin position="46"/>
        <end position="135"/>
    </location>
</feature>
<keyword evidence="4" id="KW-1185">Reference proteome</keyword>
<evidence type="ECO:0000256" key="1">
    <source>
        <dbReference type="SAM" id="MobiDB-lite"/>
    </source>
</evidence>
<dbReference type="PROSITE" id="PS51498">
    <property type="entry name" value="MABP"/>
    <property type="match status" value="2"/>
</dbReference>
<dbReference type="RefSeq" id="WP_344978357.1">
    <property type="nucleotide sequence ID" value="NZ_BAAAVI010000052.1"/>
</dbReference>
<proteinExistence type="predicted"/>
<dbReference type="Proteomes" id="UP001500831">
    <property type="component" value="Unassembled WGS sequence"/>
</dbReference>